<dbReference type="Proteomes" id="UP000276984">
    <property type="component" value="Chromosome"/>
</dbReference>
<sequence>MTTRGLIRYGMTAAVAGASLLALAAAPAGTRSQRDRDDAPVPAATTQPVVVELFTAQGCAGCPEANRAVGGVAQQPGVIVLTYGVDYWDYLGWPDTFARPEFAARQRAYRQALQLRNVSTPQVVIGGRRQLSGAHTPELRAAVEAEARGRGWPPEIEFRETGDRVGVGSGRPPRGGAEVVAVLYRPGLQTVEVKGGDNRGQAVPHVNVVREVRRLGDWTGRPVLFALPADAADGDGMVVLLQAKDDRHILSSAARPEPARD</sequence>
<organism evidence="2 3">
    <name type="scientific">Brevundimonas naejangsanensis</name>
    <dbReference type="NCBI Taxonomy" id="588932"/>
    <lineage>
        <taxon>Bacteria</taxon>
        <taxon>Pseudomonadati</taxon>
        <taxon>Pseudomonadota</taxon>
        <taxon>Alphaproteobacteria</taxon>
        <taxon>Caulobacterales</taxon>
        <taxon>Caulobacteraceae</taxon>
        <taxon>Brevundimonas</taxon>
    </lineage>
</organism>
<dbReference type="SUPFAM" id="SSF52833">
    <property type="entry name" value="Thioredoxin-like"/>
    <property type="match status" value="1"/>
</dbReference>
<evidence type="ECO:0000313" key="2">
    <source>
        <dbReference type="EMBL" id="AYG94607.1"/>
    </source>
</evidence>
<dbReference type="OrthoDB" id="9808254at2"/>
<feature type="signal peptide" evidence="1">
    <location>
        <begin position="1"/>
        <end position="24"/>
    </location>
</feature>
<name>A0A494RE09_9CAUL</name>
<dbReference type="PANTHER" id="PTHR36057:SF1">
    <property type="entry name" value="LIPOPROTEIN LIPID ATTACHMENT SITE-LIKE PROTEIN, PUTATIVE (DUF1223)-RELATED"/>
    <property type="match status" value="1"/>
</dbReference>
<keyword evidence="3" id="KW-1185">Reference proteome</keyword>
<dbReference type="AlphaFoldDB" id="A0A494RE09"/>
<keyword evidence="1" id="KW-0732">Signal</keyword>
<protein>
    <submittedName>
        <fullName evidence="2">DUF1223 domain-containing protein</fullName>
    </submittedName>
</protein>
<gene>
    <name evidence="2" type="ORF">D8I30_04980</name>
</gene>
<evidence type="ECO:0000313" key="3">
    <source>
        <dbReference type="Proteomes" id="UP000276984"/>
    </source>
</evidence>
<accession>A0A494RE09</accession>
<dbReference type="RefSeq" id="WP_121481759.1">
    <property type="nucleotide sequence ID" value="NZ_CP032707.1"/>
</dbReference>
<dbReference type="InterPro" id="IPR036249">
    <property type="entry name" value="Thioredoxin-like_sf"/>
</dbReference>
<dbReference type="InterPro" id="IPR010634">
    <property type="entry name" value="DUF1223"/>
</dbReference>
<reference evidence="2 3" key="1">
    <citation type="submission" date="2018-10" db="EMBL/GenBank/DDBJ databases">
        <title>Complete genome sequence of Brevundimonas naejangsanensis BRV3.</title>
        <authorList>
            <person name="Berrios L."/>
            <person name="Ely B."/>
        </authorList>
    </citation>
    <scope>NUCLEOTIDE SEQUENCE [LARGE SCALE GENOMIC DNA]</scope>
    <source>
        <strain evidence="2 3">BRV3</strain>
    </source>
</reference>
<proteinExistence type="predicted"/>
<dbReference type="EMBL" id="CP032707">
    <property type="protein sequence ID" value="AYG94607.1"/>
    <property type="molecule type" value="Genomic_DNA"/>
</dbReference>
<evidence type="ECO:0000256" key="1">
    <source>
        <dbReference type="SAM" id="SignalP"/>
    </source>
</evidence>
<dbReference type="Pfam" id="PF06764">
    <property type="entry name" value="DUF1223"/>
    <property type="match status" value="1"/>
</dbReference>
<feature type="chain" id="PRO_5019855470" evidence="1">
    <location>
        <begin position="25"/>
        <end position="261"/>
    </location>
</feature>
<dbReference type="PANTHER" id="PTHR36057">
    <property type="match status" value="1"/>
</dbReference>